<dbReference type="InterPro" id="IPR000914">
    <property type="entry name" value="SBP_5_dom"/>
</dbReference>
<keyword evidence="3 4" id="KW-0732">Signal</keyword>
<dbReference type="GO" id="GO:0043190">
    <property type="term" value="C:ATP-binding cassette (ABC) transporter complex"/>
    <property type="evidence" value="ECO:0007669"/>
    <property type="project" value="InterPro"/>
</dbReference>
<evidence type="ECO:0000256" key="1">
    <source>
        <dbReference type="ARBA" id="ARBA00004418"/>
    </source>
</evidence>
<dbReference type="InterPro" id="IPR030678">
    <property type="entry name" value="Peptide/Ni-bd"/>
</dbReference>
<dbReference type="PANTHER" id="PTHR30290">
    <property type="entry name" value="PERIPLASMIC BINDING COMPONENT OF ABC TRANSPORTER"/>
    <property type="match status" value="1"/>
</dbReference>
<name>A0A0K6HQC4_9HYPH</name>
<gene>
    <name evidence="6" type="ORF">Ga0061067_102220</name>
</gene>
<protein>
    <submittedName>
        <fullName evidence="6">ABC-type oligopeptide transport system, periplasmic component</fullName>
    </submittedName>
</protein>
<dbReference type="GO" id="GO:0030288">
    <property type="term" value="C:outer membrane-bounded periplasmic space"/>
    <property type="evidence" value="ECO:0007669"/>
    <property type="project" value="TreeGrafter"/>
</dbReference>
<dbReference type="EMBL" id="CYHE01000002">
    <property type="protein sequence ID" value="CUA93008.1"/>
    <property type="molecule type" value="Genomic_DNA"/>
</dbReference>
<evidence type="ECO:0000256" key="4">
    <source>
        <dbReference type="SAM" id="SignalP"/>
    </source>
</evidence>
<evidence type="ECO:0000256" key="3">
    <source>
        <dbReference type="ARBA" id="ARBA00022729"/>
    </source>
</evidence>
<comment type="subcellular location">
    <subcellularLocation>
        <location evidence="1">Periplasm</location>
    </subcellularLocation>
</comment>
<feature type="chain" id="PRO_5005504224" evidence="4">
    <location>
        <begin position="33"/>
        <end position="626"/>
    </location>
</feature>
<dbReference type="GO" id="GO:0015833">
    <property type="term" value="P:peptide transport"/>
    <property type="evidence" value="ECO:0007669"/>
    <property type="project" value="TreeGrafter"/>
</dbReference>
<dbReference type="GO" id="GO:0042884">
    <property type="term" value="P:microcin transport"/>
    <property type="evidence" value="ECO:0007669"/>
    <property type="project" value="TreeGrafter"/>
</dbReference>
<evidence type="ECO:0000259" key="5">
    <source>
        <dbReference type="Pfam" id="PF00496"/>
    </source>
</evidence>
<proteinExistence type="inferred from homology"/>
<dbReference type="InterPro" id="IPR039424">
    <property type="entry name" value="SBP_5"/>
</dbReference>
<dbReference type="GO" id="GO:1904680">
    <property type="term" value="F:peptide transmembrane transporter activity"/>
    <property type="evidence" value="ECO:0007669"/>
    <property type="project" value="TreeGrafter"/>
</dbReference>
<dbReference type="Pfam" id="PF00496">
    <property type="entry name" value="SBP_bac_5"/>
    <property type="match status" value="1"/>
</dbReference>
<dbReference type="SUPFAM" id="SSF53850">
    <property type="entry name" value="Periplasmic binding protein-like II"/>
    <property type="match status" value="1"/>
</dbReference>
<reference evidence="7" key="1">
    <citation type="submission" date="2015-08" db="EMBL/GenBank/DDBJ databases">
        <authorList>
            <person name="Varghese N."/>
        </authorList>
    </citation>
    <scope>NUCLEOTIDE SEQUENCE [LARGE SCALE GENOMIC DNA]</scope>
    <source>
        <strain evidence="7">DSM 23407</strain>
    </source>
</reference>
<feature type="domain" description="Solute-binding protein family 5" evidence="5">
    <location>
        <begin position="117"/>
        <end position="528"/>
    </location>
</feature>
<evidence type="ECO:0000256" key="2">
    <source>
        <dbReference type="ARBA" id="ARBA00005695"/>
    </source>
</evidence>
<dbReference type="RefSeq" id="WP_055454822.1">
    <property type="nucleotide sequence ID" value="NZ_CYHE01000002.1"/>
</dbReference>
<dbReference type="Gene3D" id="3.10.105.10">
    <property type="entry name" value="Dipeptide-binding Protein, Domain 3"/>
    <property type="match status" value="1"/>
</dbReference>
<organism evidence="6 7">
    <name type="scientific">Pannonibacter indicus</name>
    <dbReference type="NCBI Taxonomy" id="466044"/>
    <lineage>
        <taxon>Bacteria</taxon>
        <taxon>Pseudomonadati</taxon>
        <taxon>Pseudomonadota</taxon>
        <taxon>Alphaproteobacteria</taxon>
        <taxon>Hyphomicrobiales</taxon>
        <taxon>Stappiaceae</taxon>
        <taxon>Pannonibacter</taxon>
    </lineage>
</organism>
<dbReference type="PANTHER" id="PTHR30290:SF64">
    <property type="entry name" value="ABC TRANSPORTER PERIPLASMIC BINDING PROTEIN"/>
    <property type="match status" value="1"/>
</dbReference>
<keyword evidence="7" id="KW-1185">Reference proteome</keyword>
<sequence>MTLARKASFPALMTAAVMTMACWQMSGGQARAAEEPQWRHATALTGEPRYGADATHFNYVNPDAPKGGTVKLSSIGGFDNFNVLAPRGNLAPGLGLIYESLMESSLDEYDISSMYGVIAEAMRYPDDYSWVEYRLNPKARWQDGTPITAQDVIWSFEKAIELSPQQKFYYKDVSKAEELPGGVIRFSFASAGNRELPHTVGQILVLPKHWWEGTDARGNKRDISRTTLEPPLGSGPYRMKSFVANREVVYERVQDYWGEDLPIRAGTNNFDEVRYISFLDRTVAFEAFKGGQYDFHVENSASAWLKNYDFPAVRDGRVVKEEFIDHGSGRMQAFVPNLRLKKFQDPRVRLALNYAYDFETSNTIISGGLNKRINSYFAGTDELEAKGLPEGKELEILETVRDEVPPEVFTTPYVNPVGGSSEKARANLREAVKLLREAGYSLQNGRMVDAQGTPLSFEMLYFDQGAERTLLPYQQNLRDIGITMTLRVVDMPQYINRVNSRDFEMTTLVWGQSLSPGNEQRNMWGSEAADRENSQNYAGIRNPAVDKLIDRVIFAKDREELVAATRALDRVLLWNHYVIPQFYADVDRTARWNRFGHPDNMPEFTYGFPTIWWYDASLAAKTGGAR</sequence>
<dbReference type="PROSITE" id="PS51257">
    <property type="entry name" value="PROKAR_LIPOPROTEIN"/>
    <property type="match status" value="1"/>
</dbReference>
<evidence type="ECO:0000313" key="7">
    <source>
        <dbReference type="Proteomes" id="UP000183900"/>
    </source>
</evidence>
<dbReference type="OrthoDB" id="9803988at2"/>
<comment type="similarity">
    <text evidence="2">Belongs to the bacterial solute-binding protein 5 family.</text>
</comment>
<evidence type="ECO:0000313" key="6">
    <source>
        <dbReference type="EMBL" id="CUA93008.1"/>
    </source>
</evidence>
<dbReference type="AlphaFoldDB" id="A0A0K6HQC4"/>
<dbReference type="Proteomes" id="UP000183900">
    <property type="component" value="Unassembled WGS sequence"/>
</dbReference>
<dbReference type="CDD" id="cd08497">
    <property type="entry name" value="MbnE-like"/>
    <property type="match status" value="1"/>
</dbReference>
<dbReference type="Gene3D" id="3.40.190.10">
    <property type="entry name" value="Periplasmic binding protein-like II"/>
    <property type="match status" value="1"/>
</dbReference>
<feature type="signal peptide" evidence="4">
    <location>
        <begin position="1"/>
        <end position="32"/>
    </location>
</feature>
<accession>A0A0K6HQC4</accession>
<dbReference type="PIRSF" id="PIRSF002741">
    <property type="entry name" value="MppA"/>
    <property type="match status" value="1"/>
</dbReference>